<protein>
    <recommendedName>
        <fullName evidence="4">Outer membrane protein beta-barrel domain-containing protein</fullName>
    </recommendedName>
</protein>
<accession>L8JYG5</accession>
<evidence type="ECO:0000256" key="1">
    <source>
        <dbReference type="SAM" id="SignalP"/>
    </source>
</evidence>
<reference evidence="2 3" key="1">
    <citation type="submission" date="2012-12" db="EMBL/GenBank/DDBJ databases">
        <title>Genome assembly of Fulvivirga imtechensis AK7.</title>
        <authorList>
            <person name="Nupur N."/>
            <person name="Khatri I."/>
            <person name="Kumar R."/>
            <person name="Subramanian S."/>
            <person name="Pinnaka A."/>
        </authorList>
    </citation>
    <scope>NUCLEOTIDE SEQUENCE [LARGE SCALE GENOMIC DNA]</scope>
    <source>
        <strain evidence="2 3">AK7</strain>
    </source>
</reference>
<feature type="signal peptide" evidence="1">
    <location>
        <begin position="1"/>
        <end position="20"/>
    </location>
</feature>
<sequence>MKKLLTLLIVGILSLPVAFAQVEEEIDKGGDFWDRIYIGGNLGLQFGSITSVEISPLVGYRFTNTFSAGFGITYQYFKADYVDAFNRKVDFETNIYGGRLFARKNLTEQIFAHAEYESLNLEFYNTAADRIVREWVPAMFIGGGFFQPIGRRSGFNVMALYNVIHDDIKSPYNSPLVIRVGITAGF</sequence>
<keyword evidence="1" id="KW-0732">Signal</keyword>
<keyword evidence="3" id="KW-1185">Reference proteome</keyword>
<evidence type="ECO:0000313" key="2">
    <source>
        <dbReference type="EMBL" id="ELR72689.1"/>
    </source>
</evidence>
<comment type="caution">
    <text evidence="2">The sequence shown here is derived from an EMBL/GenBank/DDBJ whole genome shotgun (WGS) entry which is preliminary data.</text>
</comment>
<dbReference type="STRING" id="1237149.C900_01068"/>
<gene>
    <name evidence="2" type="ORF">C900_01068</name>
</gene>
<organism evidence="2 3">
    <name type="scientific">Fulvivirga imtechensis AK7</name>
    <dbReference type="NCBI Taxonomy" id="1237149"/>
    <lineage>
        <taxon>Bacteria</taxon>
        <taxon>Pseudomonadati</taxon>
        <taxon>Bacteroidota</taxon>
        <taxon>Cytophagia</taxon>
        <taxon>Cytophagales</taxon>
        <taxon>Fulvivirgaceae</taxon>
        <taxon>Fulvivirga</taxon>
    </lineage>
</organism>
<dbReference type="RefSeq" id="WP_009578739.1">
    <property type="nucleotide sequence ID" value="NZ_AMZN01000015.1"/>
</dbReference>
<dbReference type="AlphaFoldDB" id="L8JYG5"/>
<proteinExistence type="predicted"/>
<dbReference type="Proteomes" id="UP000011135">
    <property type="component" value="Unassembled WGS sequence"/>
</dbReference>
<dbReference type="OrthoDB" id="1098580at2"/>
<evidence type="ECO:0008006" key="4">
    <source>
        <dbReference type="Google" id="ProtNLM"/>
    </source>
</evidence>
<dbReference type="eggNOG" id="COG2067">
    <property type="taxonomic scope" value="Bacteria"/>
</dbReference>
<dbReference type="Gene3D" id="2.40.160.60">
    <property type="entry name" value="Outer membrane protein transport protein (OMPP1/FadL/TodX)"/>
    <property type="match status" value="1"/>
</dbReference>
<dbReference type="EMBL" id="AMZN01000015">
    <property type="protein sequence ID" value="ELR72689.1"/>
    <property type="molecule type" value="Genomic_DNA"/>
</dbReference>
<dbReference type="SUPFAM" id="SSF56935">
    <property type="entry name" value="Porins"/>
    <property type="match status" value="1"/>
</dbReference>
<evidence type="ECO:0000313" key="3">
    <source>
        <dbReference type="Proteomes" id="UP000011135"/>
    </source>
</evidence>
<feature type="chain" id="PRO_5003993622" description="Outer membrane protein beta-barrel domain-containing protein" evidence="1">
    <location>
        <begin position="21"/>
        <end position="186"/>
    </location>
</feature>
<name>L8JYG5_9BACT</name>